<dbReference type="AlphaFoldDB" id="A0A286TUX8"/>
<keyword evidence="2" id="KW-0812">Transmembrane</keyword>
<dbReference type="PANTHER" id="PTHR30203">
    <property type="entry name" value="OUTER MEMBRANE CATION EFFLUX PROTEIN"/>
    <property type="match status" value="1"/>
</dbReference>
<keyword evidence="2" id="KW-0472">Membrane</keyword>
<dbReference type="InterPro" id="IPR003423">
    <property type="entry name" value="OMP_efflux"/>
</dbReference>
<comment type="caution">
    <text evidence="3">The sequence shown here is derived from an EMBL/GenBank/DDBJ whole genome shotgun (WGS) entry which is preliminary data.</text>
</comment>
<dbReference type="OrthoDB" id="9783163at2"/>
<dbReference type="Gene3D" id="2.20.200.10">
    <property type="entry name" value="Outer membrane efflux proteins (OEP)"/>
    <property type="match status" value="1"/>
</dbReference>
<dbReference type="PROSITE" id="PS51257">
    <property type="entry name" value="PROKAR_LIPOPROTEIN"/>
    <property type="match status" value="1"/>
</dbReference>
<dbReference type="PANTHER" id="PTHR30203:SF30">
    <property type="entry name" value="OUTER MEMBRANE PROTEIN-RELATED"/>
    <property type="match status" value="1"/>
</dbReference>
<name>A0A286TUX8_9BACT</name>
<dbReference type="SUPFAM" id="SSF56954">
    <property type="entry name" value="Outer membrane efflux proteins (OEP)"/>
    <property type="match status" value="1"/>
</dbReference>
<organism evidence="3 4">
    <name type="scientific">Candidatus Scalindua japonica</name>
    <dbReference type="NCBI Taxonomy" id="1284222"/>
    <lineage>
        <taxon>Bacteria</taxon>
        <taxon>Pseudomonadati</taxon>
        <taxon>Planctomycetota</taxon>
        <taxon>Candidatus Brocadiia</taxon>
        <taxon>Candidatus Brocadiales</taxon>
        <taxon>Candidatus Scalinduaceae</taxon>
        <taxon>Candidatus Scalindua</taxon>
    </lineage>
</organism>
<comment type="similarity">
    <text evidence="1 2">Belongs to the outer membrane factor (OMF) (TC 1.B.17) family.</text>
</comment>
<dbReference type="Pfam" id="PF02321">
    <property type="entry name" value="OEP"/>
    <property type="match status" value="2"/>
</dbReference>
<evidence type="ECO:0000256" key="1">
    <source>
        <dbReference type="ARBA" id="ARBA00007613"/>
    </source>
</evidence>
<dbReference type="Gene3D" id="1.20.1600.10">
    <property type="entry name" value="Outer membrane efflux proteins (OEP)"/>
    <property type="match status" value="1"/>
</dbReference>
<comment type="subcellular location">
    <subcellularLocation>
        <location evidence="2">Cell membrane</location>
        <topology evidence="2">Lipid-anchor</topology>
    </subcellularLocation>
</comment>
<dbReference type="NCBIfam" id="TIGR01845">
    <property type="entry name" value="outer_NodT"/>
    <property type="match status" value="1"/>
</dbReference>
<dbReference type="GO" id="GO:0015562">
    <property type="term" value="F:efflux transmembrane transporter activity"/>
    <property type="evidence" value="ECO:0007669"/>
    <property type="project" value="InterPro"/>
</dbReference>
<accession>A0A286TUX8</accession>
<keyword evidence="2" id="KW-0449">Lipoprotein</keyword>
<protein>
    <submittedName>
        <fullName evidence="3">Type I secretion outer membrane protein</fullName>
    </submittedName>
</protein>
<gene>
    <name evidence="3" type="ORF">SCALIN_C04_0152</name>
</gene>
<keyword evidence="4" id="KW-1185">Reference proteome</keyword>
<evidence type="ECO:0000256" key="2">
    <source>
        <dbReference type="RuleBase" id="RU362097"/>
    </source>
</evidence>
<dbReference type="EMBL" id="BAOS01000004">
    <property type="protein sequence ID" value="GAX59664.1"/>
    <property type="molecule type" value="Genomic_DNA"/>
</dbReference>
<sequence length="499" mass="56731">MIVCKNYICMWTRNMGGTVIFYVLLLWLLSGCSITQDYRRPQVDIEYSCHVDYIEAADLANLAWWECFQDPVLNELIEIALKENKDLILASARVEEFVFRLKGEKSVFYPQLDYWTLTSRDSQSLERRNQALATSKDRVNASYQNYLNVNWELDIWGRIRRSTEAARAELLSQKESRQAVILSLVSQVATAYIDLLNLDKQLEISKKTLALREQWLQLFENKFKGGQVSNLELVQARSAFEQLSVNIPQLELRIALQENTLSVLLGRGPGKIKRGKKLDMLVIPEVPQGIPSDLLEQRPDIRQSEQNLIAANARVGVAKTQYFPSISLSGLFGYASLELSNLMRSAAEIWRSGVAIAGPVFSGGRIKGEIRQAEAVRQQLVNKYLITIQNAFREVDDSLITIQKLKELIVIQDRLVSVLEDYESSSRSRYDGGYSSYLVVQDAQRELYSAEIKYAQIQKDLFAAIVSIYKALGGGWVTEAAQKINTSKLMITQEEQNKM</sequence>
<keyword evidence="2" id="KW-0564">Palmitate</keyword>
<evidence type="ECO:0000313" key="4">
    <source>
        <dbReference type="Proteomes" id="UP000218542"/>
    </source>
</evidence>
<dbReference type="Proteomes" id="UP000218542">
    <property type="component" value="Unassembled WGS sequence"/>
</dbReference>
<evidence type="ECO:0000313" key="3">
    <source>
        <dbReference type="EMBL" id="GAX59664.1"/>
    </source>
</evidence>
<keyword evidence="2" id="KW-1134">Transmembrane beta strand</keyword>
<proteinExistence type="inferred from homology"/>
<reference evidence="4" key="1">
    <citation type="journal article" date="2017" name="Environ. Microbiol. Rep.">
        <title>Genetic Diversity of Marine Anaerobic Ammonium-Oxidizing Bacteria as Revealed by Genomic and Proteomic Analyses of 'Candidatus Scalindua japonica'.</title>
        <authorList>
            <person name="Oshiki M."/>
            <person name="Mizuto K."/>
            <person name="Kimura Z."/>
            <person name="Kindaichi T."/>
            <person name="Satoh H."/>
            <person name="Okabe S."/>
        </authorList>
    </citation>
    <scope>NUCLEOTIDE SEQUENCE [LARGE SCALE GENOMIC DNA]</scope>
    <source>
        <strain evidence="4">husup-a2</strain>
    </source>
</reference>
<dbReference type="InterPro" id="IPR010131">
    <property type="entry name" value="MdtP/NodT-like"/>
</dbReference>
<dbReference type="GO" id="GO:0005886">
    <property type="term" value="C:plasma membrane"/>
    <property type="evidence" value="ECO:0007669"/>
    <property type="project" value="UniProtKB-SubCell"/>
</dbReference>